<protein>
    <recommendedName>
        <fullName evidence="1">HD domain-containing protein</fullName>
    </recommendedName>
</protein>
<evidence type="ECO:0000259" key="1">
    <source>
        <dbReference type="Pfam" id="PF01966"/>
    </source>
</evidence>
<dbReference type="Proteomes" id="UP000245702">
    <property type="component" value="Unassembled WGS sequence"/>
</dbReference>
<evidence type="ECO:0000313" key="3">
    <source>
        <dbReference type="Proteomes" id="UP000245702"/>
    </source>
</evidence>
<reference evidence="2 3" key="1">
    <citation type="submission" date="2016-01" db="EMBL/GenBank/DDBJ databases">
        <authorList>
            <person name="Brown R."/>
        </authorList>
    </citation>
    <scope>NUCLEOTIDE SEQUENCE [LARGE SCALE GENOMIC DNA]</scope>
    <source>
        <strain evidence="2">Sporomusa sphaeroides DSM 2875</strain>
    </source>
</reference>
<gene>
    <name evidence="2" type="ORF">SSPH_01134</name>
</gene>
<keyword evidence="3" id="KW-1185">Reference proteome</keyword>
<dbReference type="Pfam" id="PF01966">
    <property type="entry name" value="HD"/>
    <property type="match status" value="1"/>
</dbReference>
<dbReference type="RefSeq" id="WP_075756416.1">
    <property type="nucleotide sequence ID" value="NZ_CP146991.1"/>
</dbReference>
<dbReference type="InterPro" id="IPR006674">
    <property type="entry name" value="HD_domain"/>
</dbReference>
<feature type="domain" description="HD" evidence="1">
    <location>
        <begin position="48"/>
        <end position="154"/>
    </location>
</feature>
<organism evidence="2 3">
    <name type="scientific">Sporomusa sphaeroides DSM 2875</name>
    <dbReference type="NCBI Taxonomy" id="1337886"/>
    <lineage>
        <taxon>Bacteria</taxon>
        <taxon>Bacillati</taxon>
        <taxon>Bacillota</taxon>
        <taxon>Negativicutes</taxon>
        <taxon>Selenomonadales</taxon>
        <taxon>Sporomusaceae</taxon>
        <taxon>Sporomusa</taxon>
    </lineage>
</organism>
<dbReference type="Gene3D" id="1.10.3210.10">
    <property type="entry name" value="Hypothetical protein af1432"/>
    <property type="match status" value="1"/>
</dbReference>
<proteinExistence type="predicted"/>
<accession>A0ABM9W000</accession>
<comment type="caution">
    <text evidence="2">The sequence shown here is derived from an EMBL/GenBank/DDBJ whole genome shotgun (WGS) entry which is preliminary data.</text>
</comment>
<sequence>MKDRFVNLLRETQRPGIENVITYLSEKTDFFTAPASTQYHGAKEGGLLEHSLAVFDNLTKLAPLYLADKQDSIAITALLHDLCKANFYKVEMRNKKDPIVDGKQLTGWHSLPFYAIDDQIPLGHGEKSVIILQQMIRLTLEEVMAIRWHMGLSDTDYATRQVMSKAFNGHPLAVALHLADLAACYFDKK</sequence>
<dbReference type="SUPFAM" id="SSF109604">
    <property type="entry name" value="HD-domain/PDEase-like"/>
    <property type="match status" value="1"/>
</dbReference>
<dbReference type="EMBL" id="FCOW01000004">
    <property type="protein sequence ID" value="CVK18496.1"/>
    <property type="molecule type" value="Genomic_DNA"/>
</dbReference>
<name>A0ABM9W000_9FIRM</name>
<evidence type="ECO:0000313" key="2">
    <source>
        <dbReference type="EMBL" id="CVK18496.1"/>
    </source>
</evidence>